<evidence type="ECO:0000313" key="1">
    <source>
        <dbReference type="EMBL" id="KIZ15668.1"/>
    </source>
</evidence>
<dbReference type="RefSeq" id="WP_030065816.1">
    <property type="nucleotide sequence ID" value="NZ_JRKI01000032.1"/>
</dbReference>
<dbReference type="EMBL" id="JRKI01000032">
    <property type="protein sequence ID" value="KIZ15668.1"/>
    <property type="molecule type" value="Genomic_DNA"/>
</dbReference>
<evidence type="ECO:0008006" key="3">
    <source>
        <dbReference type="Google" id="ProtNLM"/>
    </source>
</evidence>
<dbReference type="Proteomes" id="UP000032458">
    <property type="component" value="Unassembled WGS sequence"/>
</dbReference>
<organism evidence="1 2">
    <name type="scientific">Streptomyces natalensis ATCC 27448</name>
    <dbReference type="NCBI Taxonomy" id="1240678"/>
    <lineage>
        <taxon>Bacteria</taxon>
        <taxon>Bacillati</taxon>
        <taxon>Actinomycetota</taxon>
        <taxon>Actinomycetes</taxon>
        <taxon>Kitasatosporales</taxon>
        <taxon>Streptomycetaceae</taxon>
        <taxon>Streptomyces</taxon>
    </lineage>
</organism>
<evidence type="ECO:0000313" key="2">
    <source>
        <dbReference type="Proteomes" id="UP000032458"/>
    </source>
</evidence>
<comment type="caution">
    <text evidence="1">The sequence shown here is derived from an EMBL/GenBank/DDBJ whole genome shotgun (WGS) entry which is preliminary data.</text>
</comment>
<dbReference type="AlphaFoldDB" id="A0A0D7CHI0"/>
<keyword evidence="2" id="KW-1185">Reference proteome</keyword>
<dbReference type="PATRIC" id="fig|1240678.4.peg.5382"/>
<sequence length="286" mass="31451">MDAVQPTLVTRLNAEWEWLCADRGNAERVRSWMLAAGVLDEDQAPTDLGDLSVLLRKRADRDGPEFSDAWMGVLLHRVSSGNGRDAEVAARVLVQAMLPCAVGMTRRSVRSGERPEDVAQLVIASLWEVVRSYPVARRPRQLARNLRMELWHRVSRDLKRELAVLAEPLDEVWACELPGGDDPSHAAEPTLLAQAAEKAGLQGAVDAVEELEGARGEVVALLVWALEEKVLTQEAAVEVCDFYREGAPQDAEAARVSGVSSVALRRRRSRAVARLRQAAPQWAEAA</sequence>
<name>A0A0D7CHI0_9ACTN</name>
<protein>
    <recommendedName>
        <fullName evidence="3">Sigma-70 family RNA polymerase sigma factor</fullName>
    </recommendedName>
</protein>
<accession>A0A0D7CHI0</accession>
<proteinExistence type="predicted"/>
<gene>
    <name evidence="1" type="ORF">SNA_25315</name>
</gene>
<reference evidence="1 2" key="1">
    <citation type="submission" date="2014-09" db="EMBL/GenBank/DDBJ databases">
        <title>Draft genome sequence of Streptomyces natalensis ATCC 27448, producer of the antifungal pimaricin.</title>
        <authorList>
            <person name="Mendes M.V."/>
            <person name="Beites T."/>
            <person name="Pires S."/>
            <person name="Santos C.L."/>
            <person name="Moradas-Ferreira P."/>
        </authorList>
    </citation>
    <scope>NUCLEOTIDE SEQUENCE [LARGE SCALE GENOMIC DNA]</scope>
    <source>
        <strain evidence="1 2">ATCC 27448</strain>
    </source>
</reference>